<reference evidence="1" key="1">
    <citation type="journal article" date="2015" name="Nature">
        <title>Complex archaea that bridge the gap between prokaryotes and eukaryotes.</title>
        <authorList>
            <person name="Spang A."/>
            <person name="Saw J.H."/>
            <person name="Jorgensen S.L."/>
            <person name="Zaremba-Niedzwiedzka K."/>
            <person name="Martijn J."/>
            <person name="Lind A.E."/>
            <person name="van Eijk R."/>
            <person name="Schleper C."/>
            <person name="Guy L."/>
            <person name="Ettema T.J."/>
        </authorList>
    </citation>
    <scope>NUCLEOTIDE SEQUENCE</scope>
</reference>
<proteinExistence type="predicted"/>
<feature type="non-terminal residue" evidence="1">
    <location>
        <position position="1"/>
    </location>
</feature>
<dbReference type="AlphaFoldDB" id="A0A0F9NYI5"/>
<sequence>AFNIFSWDVENMDRADVVVLLLPAGKSGHIEFGYMMGLGTPGYVLFDELPERYDLMYQFAQDVFFNVDDLLATLDREY</sequence>
<gene>
    <name evidence="1" type="ORF">LCGC14_0909990</name>
</gene>
<comment type="caution">
    <text evidence="1">The sequence shown here is derived from an EMBL/GenBank/DDBJ whole genome shotgun (WGS) entry which is preliminary data.</text>
</comment>
<evidence type="ECO:0000313" key="1">
    <source>
        <dbReference type="EMBL" id="KKN22924.1"/>
    </source>
</evidence>
<accession>A0A0F9NYI5</accession>
<dbReference type="EMBL" id="LAZR01003017">
    <property type="protein sequence ID" value="KKN22924.1"/>
    <property type="molecule type" value="Genomic_DNA"/>
</dbReference>
<name>A0A0F9NYI5_9ZZZZ</name>
<organism evidence="1">
    <name type="scientific">marine sediment metagenome</name>
    <dbReference type="NCBI Taxonomy" id="412755"/>
    <lineage>
        <taxon>unclassified sequences</taxon>
        <taxon>metagenomes</taxon>
        <taxon>ecological metagenomes</taxon>
    </lineage>
</organism>
<dbReference type="Gene3D" id="3.40.50.450">
    <property type="match status" value="1"/>
</dbReference>
<protein>
    <submittedName>
        <fullName evidence="1">Uncharacterized protein</fullName>
    </submittedName>
</protein>
<dbReference type="SUPFAM" id="SSF52309">
    <property type="entry name" value="N-(deoxy)ribosyltransferase-like"/>
    <property type="match status" value="1"/>
</dbReference>